<dbReference type="PANTHER" id="PTHR34293:SF1">
    <property type="entry name" value="HTH-TYPE TRANSCRIPTIONAL REGULATOR TRMBL2"/>
    <property type="match status" value="1"/>
</dbReference>
<proteinExistence type="predicted"/>
<dbReference type="OrthoDB" id="4266042at2"/>
<gene>
    <name evidence="2" type="ORF">EV385_3175</name>
</gene>
<dbReference type="Proteomes" id="UP000292564">
    <property type="component" value="Unassembled WGS sequence"/>
</dbReference>
<dbReference type="RefSeq" id="WP_130510129.1">
    <property type="nucleotide sequence ID" value="NZ_SHKY01000001.1"/>
</dbReference>
<dbReference type="InterPro" id="IPR000792">
    <property type="entry name" value="Tscrpt_reg_LuxR_C"/>
</dbReference>
<evidence type="ECO:0000313" key="2">
    <source>
        <dbReference type="EMBL" id="RZU51359.1"/>
    </source>
</evidence>
<dbReference type="GO" id="GO:0006355">
    <property type="term" value="P:regulation of DNA-templated transcription"/>
    <property type="evidence" value="ECO:0007669"/>
    <property type="project" value="InterPro"/>
</dbReference>
<reference evidence="2 3" key="1">
    <citation type="submission" date="2019-02" db="EMBL/GenBank/DDBJ databases">
        <title>Sequencing the genomes of 1000 actinobacteria strains.</title>
        <authorList>
            <person name="Klenk H.-P."/>
        </authorList>
    </citation>
    <scope>NUCLEOTIDE SEQUENCE [LARGE SCALE GENOMIC DNA]</scope>
    <source>
        <strain evidence="2 3">DSM 45162</strain>
    </source>
</reference>
<dbReference type="GO" id="GO:0003677">
    <property type="term" value="F:DNA binding"/>
    <property type="evidence" value="ECO:0007669"/>
    <property type="project" value="InterPro"/>
</dbReference>
<accession>A0A4Q7ZM76</accession>
<dbReference type="PROSITE" id="PS50043">
    <property type="entry name" value="HTH_LUXR_2"/>
    <property type="match status" value="1"/>
</dbReference>
<dbReference type="EMBL" id="SHKY01000001">
    <property type="protein sequence ID" value="RZU51359.1"/>
    <property type="molecule type" value="Genomic_DNA"/>
</dbReference>
<dbReference type="InterPro" id="IPR016032">
    <property type="entry name" value="Sig_transdc_resp-reg_C-effctor"/>
</dbReference>
<name>A0A4Q7ZM76_9ACTN</name>
<feature type="domain" description="HTH luxR-type" evidence="1">
    <location>
        <begin position="206"/>
        <end position="271"/>
    </location>
</feature>
<dbReference type="Gene3D" id="1.10.10.10">
    <property type="entry name" value="Winged helix-like DNA-binding domain superfamily/Winged helix DNA-binding domain"/>
    <property type="match status" value="1"/>
</dbReference>
<dbReference type="InterPro" id="IPR036388">
    <property type="entry name" value="WH-like_DNA-bd_sf"/>
</dbReference>
<keyword evidence="3" id="KW-1185">Reference proteome</keyword>
<comment type="caution">
    <text evidence="2">The sequence shown here is derived from an EMBL/GenBank/DDBJ whole genome shotgun (WGS) entry which is preliminary data.</text>
</comment>
<dbReference type="SMART" id="SM00421">
    <property type="entry name" value="HTH_LUXR"/>
    <property type="match status" value="1"/>
</dbReference>
<organism evidence="2 3">
    <name type="scientific">Krasilnikovia cinnamomea</name>
    <dbReference type="NCBI Taxonomy" id="349313"/>
    <lineage>
        <taxon>Bacteria</taxon>
        <taxon>Bacillati</taxon>
        <taxon>Actinomycetota</taxon>
        <taxon>Actinomycetes</taxon>
        <taxon>Micromonosporales</taxon>
        <taxon>Micromonosporaceae</taxon>
        <taxon>Krasilnikovia</taxon>
    </lineage>
</organism>
<dbReference type="SUPFAM" id="SSF46894">
    <property type="entry name" value="C-terminal effector domain of the bipartite response regulators"/>
    <property type="match status" value="1"/>
</dbReference>
<dbReference type="PANTHER" id="PTHR34293">
    <property type="entry name" value="HTH-TYPE TRANSCRIPTIONAL REGULATOR TRMBL2"/>
    <property type="match status" value="1"/>
</dbReference>
<dbReference type="InterPro" id="IPR051797">
    <property type="entry name" value="TrmB-like"/>
</dbReference>
<sequence>MRESADAPGTLHVIDPDVGLRAALARQQAELARRQQEVAASQVAIANLIDEFGQARANSSVAAELLGMDAVNDRLEHMAREVQFEVLTFMPGGAQSPAALERACRKDTQLLERRVRIRTIGLDIIRNDAATLAHARFLTDGGAEFRTSAILPPRMVLVDRRAALIPLDPADTRKGALHVTGSGIVASMVALLEHVWAIATPLGAASDPDRQGLNGQERALLKLLAEGLTDEAAATRLGFSHRTARRMMADLMERLHARSRFEAGLKAAQRGWL</sequence>
<evidence type="ECO:0000259" key="1">
    <source>
        <dbReference type="PROSITE" id="PS50043"/>
    </source>
</evidence>
<dbReference type="AlphaFoldDB" id="A0A4Q7ZM76"/>
<protein>
    <submittedName>
        <fullName evidence="2">Regulatory LuxR family protein</fullName>
    </submittedName>
</protein>
<evidence type="ECO:0000313" key="3">
    <source>
        <dbReference type="Proteomes" id="UP000292564"/>
    </source>
</evidence>